<evidence type="ECO:0000313" key="1">
    <source>
        <dbReference type="EMBL" id="GGA70123.1"/>
    </source>
</evidence>
<dbReference type="SUPFAM" id="SSF52540">
    <property type="entry name" value="P-loop containing nucleoside triphosphate hydrolases"/>
    <property type="match status" value="1"/>
</dbReference>
<protein>
    <recommendedName>
        <fullName evidence="3">ATP-binding protein</fullName>
    </recommendedName>
</protein>
<evidence type="ECO:0000313" key="2">
    <source>
        <dbReference type="Proteomes" id="UP000619743"/>
    </source>
</evidence>
<dbReference type="EMBL" id="BMDX01000003">
    <property type="protein sequence ID" value="GGA70123.1"/>
    <property type="molecule type" value="Genomic_DNA"/>
</dbReference>
<organism evidence="1 2">
    <name type="scientific">Neiella marina</name>
    <dbReference type="NCBI Taxonomy" id="508461"/>
    <lineage>
        <taxon>Bacteria</taxon>
        <taxon>Pseudomonadati</taxon>
        <taxon>Pseudomonadota</taxon>
        <taxon>Gammaproteobacteria</taxon>
        <taxon>Alteromonadales</taxon>
        <taxon>Echinimonadaceae</taxon>
        <taxon>Neiella</taxon>
    </lineage>
</organism>
<dbReference type="AlphaFoldDB" id="A0A8J2XN39"/>
<proteinExistence type="predicted"/>
<dbReference type="Pfam" id="PF13671">
    <property type="entry name" value="AAA_33"/>
    <property type="match status" value="1"/>
</dbReference>
<name>A0A8J2XN39_9GAMM</name>
<dbReference type="Gene3D" id="3.40.50.300">
    <property type="entry name" value="P-loop containing nucleotide triphosphate hydrolases"/>
    <property type="match status" value="1"/>
</dbReference>
<sequence length="159" mass="18278">MENANPAHRLAIIMRGLPGSGKSRLARQWWQQHAAQYRSEQIICSTDDYFQQGTKYVFQPELLPKYHALNLVKFIDGLQAGYPLVICDNTNMAAWEYLPYQRAAQALGYQVKRILVGDPRNIGQQQQCARANRHQVTLDVIEQMAANFEADQDKPFNPW</sequence>
<comment type="caution">
    <text evidence="1">The sequence shown here is derived from an EMBL/GenBank/DDBJ whole genome shotgun (WGS) entry which is preliminary data.</text>
</comment>
<dbReference type="Proteomes" id="UP000619743">
    <property type="component" value="Unassembled WGS sequence"/>
</dbReference>
<dbReference type="PANTHER" id="PTHR13308">
    <property type="entry name" value="NEDD4-BINDING PROTEIN 2-LIKE 1"/>
    <property type="match status" value="1"/>
</dbReference>
<accession>A0A8J2XN39</accession>
<evidence type="ECO:0008006" key="3">
    <source>
        <dbReference type="Google" id="ProtNLM"/>
    </source>
</evidence>
<dbReference type="PANTHER" id="PTHR13308:SF40">
    <property type="entry name" value="NEDD4-BINDING PROTEIN 2-LIKE 1"/>
    <property type="match status" value="1"/>
</dbReference>
<reference evidence="2" key="1">
    <citation type="journal article" date="2019" name="Int. J. Syst. Evol. Microbiol.">
        <title>The Global Catalogue of Microorganisms (GCM) 10K type strain sequencing project: providing services to taxonomists for standard genome sequencing and annotation.</title>
        <authorList>
            <consortium name="The Broad Institute Genomics Platform"/>
            <consortium name="The Broad Institute Genome Sequencing Center for Infectious Disease"/>
            <person name="Wu L."/>
            <person name="Ma J."/>
        </authorList>
    </citation>
    <scope>NUCLEOTIDE SEQUENCE [LARGE SCALE GENOMIC DNA]</scope>
    <source>
        <strain evidence="2">CGMCC 1.10130</strain>
    </source>
</reference>
<dbReference type="RefSeq" id="WP_087504746.1">
    <property type="nucleotide sequence ID" value="NZ_BMDX01000003.1"/>
</dbReference>
<gene>
    <name evidence="1" type="ORF">GCM10011369_09780</name>
</gene>
<dbReference type="OrthoDB" id="6182772at2"/>
<keyword evidence="2" id="KW-1185">Reference proteome</keyword>
<dbReference type="InterPro" id="IPR026302">
    <property type="entry name" value="NEDD4-bd_p2"/>
</dbReference>
<dbReference type="InterPro" id="IPR027417">
    <property type="entry name" value="P-loop_NTPase"/>
</dbReference>